<protein>
    <recommendedName>
        <fullName evidence="5">RRM domain-containing protein</fullName>
    </recommendedName>
</protein>
<feature type="domain" description="RRM" evidence="5">
    <location>
        <begin position="453"/>
        <end position="527"/>
    </location>
</feature>
<evidence type="ECO:0000256" key="4">
    <source>
        <dbReference type="PROSITE-ProRule" id="PRU00176"/>
    </source>
</evidence>
<dbReference type="SMART" id="SM00360">
    <property type="entry name" value="RRM"/>
    <property type="match status" value="4"/>
</dbReference>
<dbReference type="Pfam" id="PF11835">
    <property type="entry name" value="RRM_8"/>
    <property type="match status" value="1"/>
</dbReference>
<dbReference type="InterPro" id="IPR000504">
    <property type="entry name" value="RRM_dom"/>
</dbReference>
<organism evidence="6 7">
    <name type="scientific">Porites lobata</name>
    <dbReference type="NCBI Taxonomy" id="104759"/>
    <lineage>
        <taxon>Eukaryota</taxon>
        <taxon>Metazoa</taxon>
        <taxon>Cnidaria</taxon>
        <taxon>Anthozoa</taxon>
        <taxon>Hexacorallia</taxon>
        <taxon>Scleractinia</taxon>
        <taxon>Fungiina</taxon>
        <taxon>Poritidae</taxon>
        <taxon>Porites</taxon>
    </lineage>
</organism>
<dbReference type="PANTHER" id="PTHR15592">
    <property type="entry name" value="MATRIN 3/NUCLEAR PROTEIN 220-RELATED"/>
    <property type="match status" value="1"/>
</dbReference>
<evidence type="ECO:0000259" key="5">
    <source>
        <dbReference type="PROSITE" id="PS50102"/>
    </source>
</evidence>
<dbReference type="Gene3D" id="3.30.70.330">
    <property type="match status" value="4"/>
</dbReference>
<reference evidence="6 7" key="1">
    <citation type="submission" date="2022-05" db="EMBL/GenBank/DDBJ databases">
        <authorList>
            <consortium name="Genoscope - CEA"/>
            <person name="William W."/>
        </authorList>
    </citation>
    <scope>NUCLEOTIDE SEQUENCE [LARGE SCALE GENOMIC DNA]</scope>
</reference>
<comment type="caution">
    <text evidence="6">The sequence shown here is derived from an EMBL/GenBank/DDBJ whole genome shotgun (WGS) entry which is preliminary data.</text>
</comment>
<dbReference type="NCBIfam" id="TIGR01649">
    <property type="entry name" value="hnRNP-L_PTB"/>
    <property type="match status" value="1"/>
</dbReference>
<dbReference type="Pfam" id="PF13893">
    <property type="entry name" value="RRM_5"/>
    <property type="match status" value="1"/>
</dbReference>
<evidence type="ECO:0000256" key="1">
    <source>
        <dbReference type="ARBA" id="ARBA00022553"/>
    </source>
</evidence>
<dbReference type="PROSITE" id="PS50102">
    <property type="entry name" value="RRM"/>
    <property type="match status" value="3"/>
</dbReference>
<keyword evidence="7" id="KW-1185">Reference proteome</keyword>
<keyword evidence="3 4" id="KW-0694">RNA-binding</keyword>
<dbReference type="InterPro" id="IPR021790">
    <property type="entry name" value="PTBP1-like_RRM2"/>
</dbReference>
<evidence type="ECO:0000313" key="6">
    <source>
        <dbReference type="EMBL" id="CAH3168034.1"/>
    </source>
</evidence>
<dbReference type="EMBL" id="CALNXK010000143">
    <property type="protein sequence ID" value="CAH3168034.1"/>
    <property type="molecule type" value="Genomic_DNA"/>
</dbReference>
<dbReference type="InterPro" id="IPR006536">
    <property type="entry name" value="HnRNP-L/PTB"/>
</dbReference>
<dbReference type="Proteomes" id="UP001159405">
    <property type="component" value="Unassembled WGS sequence"/>
</dbReference>
<gene>
    <name evidence="6" type="ORF">PLOB_00008979</name>
</gene>
<keyword evidence="2" id="KW-0677">Repeat</keyword>
<dbReference type="InterPro" id="IPR035979">
    <property type="entry name" value="RBD_domain_sf"/>
</dbReference>
<proteinExistence type="predicted"/>
<dbReference type="CDD" id="cd12425">
    <property type="entry name" value="RRM4_PTBP1_like"/>
    <property type="match status" value="1"/>
</dbReference>
<evidence type="ECO:0000256" key="3">
    <source>
        <dbReference type="ARBA" id="ARBA00022884"/>
    </source>
</evidence>
<dbReference type="CDD" id="cd12421">
    <property type="entry name" value="RRM1_PTBP1_hnRNPL_like"/>
    <property type="match status" value="1"/>
</dbReference>
<dbReference type="InterPro" id="IPR012677">
    <property type="entry name" value="Nucleotide-bd_a/b_plait_sf"/>
</dbReference>
<keyword evidence="1" id="KW-0597">Phosphoprotein</keyword>
<name>A0ABN8QPS6_9CNID</name>
<feature type="domain" description="RRM" evidence="5">
    <location>
        <begin position="337"/>
        <end position="411"/>
    </location>
</feature>
<sequence>MTSVAALAGIPASTGIKRTAEDLLNMTGLMGDQKKARFDQTPSKVIHVRNVPIDAVDTELVALALPFGQVKNVLLLKSKKLNEATQGFIEMEDIQASMAVLKYYTQVAPCIRGQVVYLQFSNHTELKTEPSQHSAGASKIIAAAQGDFSSSPYSADGQQAAAAVAAAVAKGGARSNVIRAVIDKLWYPITVEVLYKIFSSLGTVLRIVTFTKNSQFQALIEFNSVTEAEIAKLTLDGQNIYNSCCTLHLEYSKLTTLTVKFNNDKSKDYTRPDLPSGPNESPFAGADIAGLAALAGGGAAGASLMGAPALLGLLPQGGLIQANLLAAATGSRSGGSPVVLVSNLNEERINCDMLFTLFGVYGDVVRVKILFNKKDTALIQFNDGQQAQTAISILNGVRVYGKEIRVTASKHYSVSMPKEGDENNLTKDFTNSPLHRFKKPGSKNFQNIFPPIRTLHVSNIPDSATEEELVDAFSEAGTVTDFRFFLKDHRMAFVNMTSTEEAIDALIKMHNYKITESNHLRVSFAKQVMAS</sequence>
<evidence type="ECO:0000313" key="7">
    <source>
        <dbReference type="Proteomes" id="UP001159405"/>
    </source>
</evidence>
<dbReference type="CDD" id="cd12423">
    <property type="entry name" value="RRM3_PTBP1_like"/>
    <property type="match status" value="1"/>
</dbReference>
<feature type="domain" description="RRM" evidence="5">
    <location>
        <begin position="44"/>
        <end position="133"/>
    </location>
</feature>
<evidence type="ECO:0000256" key="2">
    <source>
        <dbReference type="ARBA" id="ARBA00022737"/>
    </source>
</evidence>
<dbReference type="SUPFAM" id="SSF54928">
    <property type="entry name" value="RNA-binding domain, RBD"/>
    <property type="match status" value="4"/>
</dbReference>
<accession>A0ABN8QPS6</accession>
<dbReference type="Pfam" id="PF00076">
    <property type="entry name" value="RRM_1"/>
    <property type="match status" value="1"/>
</dbReference>